<evidence type="ECO:0000256" key="4">
    <source>
        <dbReference type="SAM" id="SignalP"/>
    </source>
</evidence>
<feature type="chain" id="PRO_5019754960" evidence="4">
    <location>
        <begin position="16"/>
        <end position="169"/>
    </location>
</feature>
<accession>A0A482V9K6</accession>
<protein>
    <submittedName>
        <fullName evidence="5">Chitin bind 4 domain containing protein</fullName>
    </submittedName>
</protein>
<dbReference type="AlphaFoldDB" id="A0A482V9K6"/>
<dbReference type="PRINTS" id="PR00947">
    <property type="entry name" value="CUTICLE"/>
</dbReference>
<dbReference type="Pfam" id="PF00379">
    <property type="entry name" value="Chitin_bind_4"/>
    <property type="match status" value="1"/>
</dbReference>
<comment type="caution">
    <text evidence="5">The sequence shown here is derived from an EMBL/GenBank/DDBJ whole genome shotgun (WGS) entry which is preliminary data.</text>
</comment>
<feature type="region of interest" description="Disordered" evidence="3">
    <location>
        <begin position="17"/>
        <end position="38"/>
    </location>
</feature>
<dbReference type="STRING" id="1661398.A0A482V9K6"/>
<dbReference type="InterPro" id="IPR031311">
    <property type="entry name" value="CHIT_BIND_RR_consensus"/>
</dbReference>
<proteinExistence type="predicted"/>
<keyword evidence="6" id="KW-1185">Reference proteome</keyword>
<dbReference type="InterPro" id="IPR000618">
    <property type="entry name" value="Insect_cuticle"/>
</dbReference>
<evidence type="ECO:0000256" key="3">
    <source>
        <dbReference type="SAM" id="MobiDB-lite"/>
    </source>
</evidence>
<dbReference type="EMBL" id="QDEB01124235">
    <property type="protein sequence ID" value="RZB39902.1"/>
    <property type="molecule type" value="Genomic_DNA"/>
</dbReference>
<dbReference type="PROSITE" id="PS00233">
    <property type="entry name" value="CHIT_BIND_RR_1"/>
    <property type="match status" value="1"/>
</dbReference>
<evidence type="ECO:0000313" key="6">
    <source>
        <dbReference type="Proteomes" id="UP000292052"/>
    </source>
</evidence>
<dbReference type="PROSITE" id="PS51155">
    <property type="entry name" value="CHIT_BIND_RR_2"/>
    <property type="match status" value="1"/>
</dbReference>
<evidence type="ECO:0000256" key="1">
    <source>
        <dbReference type="ARBA" id="ARBA00022460"/>
    </source>
</evidence>
<evidence type="ECO:0000256" key="2">
    <source>
        <dbReference type="PROSITE-ProRule" id="PRU00497"/>
    </source>
</evidence>
<feature type="signal peptide" evidence="4">
    <location>
        <begin position="1"/>
        <end position="15"/>
    </location>
</feature>
<feature type="compositionally biased region" description="Polar residues" evidence="3">
    <location>
        <begin position="21"/>
        <end position="32"/>
    </location>
</feature>
<dbReference type="GO" id="GO:0062129">
    <property type="term" value="C:chitin-based extracellular matrix"/>
    <property type="evidence" value="ECO:0007669"/>
    <property type="project" value="TreeGrafter"/>
</dbReference>
<dbReference type="PANTHER" id="PTHR10380:SF222">
    <property type="entry name" value="CUTICULAR PROTEIN 47EA"/>
    <property type="match status" value="1"/>
</dbReference>
<keyword evidence="1 2" id="KW-0193">Cuticle</keyword>
<sequence>MKLFLMAVLVSAASAGRLDNNYGQPQPQNVRSGPTPPPPAIVRLTNDNPGDGSYKFDFETENRITQQEIGAVKNAGTDQETNVIQGSYSYTGPDGVTYTVNYIADENGFRASGDHIPTAAPVPAEIAEAVQQNIAEEAAGYSDDGQYRPEGQEPSRGLPNRPQKGYRNY</sequence>
<dbReference type="InterPro" id="IPR050468">
    <property type="entry name" value="Cuticle_Struct_Prot"/>
</dbReference>
<reference evidence="5 6" key="1">
    <citation type="submission" date="2017-03" db="EMBL/GenBank/DDBJ databases">
        <title>Genome of the blue death feigning beetle - Asbolus verrucosus.</title>
        <authorList>
            <person name="Rider S.D."/>
        </authorList>
    </citation>
    <scope>NUCLEOTIDE SEQUENCE [LARGE SCALE GENOMIC DNA]</scope>
    <source>
        <strain evidence="5">Butters</strain>
        <tissue evidence="5">Head and leg muscle</tissue>
    </source>
</reference>
<gene>
    <name evidence="5" type="ORF">BDFB_009578</name>
</gene>
<organism evidence="5 6">
    <name type="scientific">Asbolus verrucosus</name>
    <name type="common">Desert ironclad beetle</name>
    <dbReference type="NCBI Taxonomy" id="1661398"/>
    <lineage>
        <taxon>Eukaryota</taxon>
        <taxon>Metazoa</taxon>
        <taxon>Ecdysozoa</taxon>
        <taxon>Arthropoda</taxon>
        <taxon>Hexapoda</taxon>
        <taxon>Insecta</taxon>
        <taxon>Pterygota</taxon>
        <taxon>Neoptera</taxon>
        <taxon>Endopterygota</taxon>
        <taxon>Coleoptera</taxon>
        <taxon>Polyphaga</taxon>
        <taxon>Cucujiformia</taxon>
        <taxon>Tenebrionidae</taxon>
        <taxon>Pimeliinae</taxon>
        <taxon>Asbolus</taxon>
    </lineage>
</organism>
<dbReference type="Proteomes" id="UP000292052">
    <property type="component" value="Unassembled WGS sequence"/>
</dbReference>
<dbReference type="OrthoDB" id="6379191at2759"/>
<keyword evidence="4" id="KW-0732">Signal</keyword>
<dbReference type="GO" id="GO:0008010">
    <property type="term" value="F:structural constituent of chitin-based larval cuticle"/>
    <property type="evidence" value="ECO:0007669"/>
    <property type="project" value="TreeGrafter"/>
</dbReference>
<feature type="region of interest" description="Disordered" evidence="3">
    <location>
        <begin position="133"/>
        <end position="169"/>
    </location>
</feature>
<evidence type="ECO:0000313" key="5">
    <source>
        <dbReference type="EMBL" id="RZB39902.1"/>
    </source>
</evidence>
<name>A0A482V9K6_ASBVE</name>
<dbReference type="PANTHER" id="PTHR10380">
    <property type="entry name" value="CUTICLE PROTEIN"/>
    <property type="match status" value="1"/>
</dbReference>